<comment type="similarity">
    <text evidence="5">Belongs to the SAT4 family.</text>
</comment>
<reference evidence="8 9" key="1">
    <citation type="submission" date="2024-09" db="EMBL/GenBank/DDBJ databases">
        <title>Rethinking Asexuality: The Enigmatic Case of Functional Sexual Genes in Lepraria (Stereocaulaceae).</title>
        <authorList>
            <person name="Doellman M."/>
            <person name="Sun Y."/>
            <person name="Barcenas-Pena A."/>
            <person name="Lumbsch H.T."/>
            <person name="Grewe F."/>
        </authorList>
    </citation>
    <scope>NUCLEOTIDE SEQUENCE [LARGE SCALE GENOMIC DNA]</scope>
    <source>
        <strain evidence="8 9">Mercado 3170</strain>
    </source>
</reference>
<dbReference type="InterPro" id="IPR052337">
    <property type="entry name" value="SAT4-like"/>
</dbReference>
<comment type="caution">
    <text evidence="8">The sequence shown here is derived from an EMBL/GenBank/DDBJ whole genome shotgun (WGS) entry which is preliminary data.</text>
</comment>
<proteinExistence type="inferred from homology"/>
<dbReference type="InterPro" id="IPR049326">
    <property type="entry name" value="Rhodopsin_dom_fungi"/>
</dbReference>
<feature type="domain" description="Rhodopsin" evidence="7">
    <location>
        <begin position="1"/>
        <end position="166"/>
    </location>
</feature>
<accession>A0ABR4A534</accession>
<feature type="transmembrane region" description="Helical" evidence="6">
    <location>
        <begin position="20"/>
        <end position="44"/>
    </location>
</feature>
<evidence type="ECO:0000259" key="7">
    <source>
        <dbReference type="Pfam" id="PF20684"/>
    </source>
</evidence>
<evidence type="ECO:0000313" key="9">
    <source>
        <dbReference type="Proteomes" id="UP001590950"/>
    </source>
</evidence>
<feature type="transmembrane region" description="Helical" evidence="6">
    <location>
        <begin position="106"/>
        <end position="124"/>
    </location>
</feature>
<evidence type="ECO:0000256" key="5">
    <source>
        <dbReference type="ARBA" id="ARBA00038359"/>
    </source>
</evidence>
<evidence type="ECO:0000256" key="2">
    <source>
        <dbReference type="ARBA" id="ARBA00022692"/>
    </source>
</evidence>
<feature type="transmembrane region" description="Helical" evidence="6">
    <location>
        <begin position="67"/>
        <end position="94"/>
    </location>
</feature>
<dbReference type="Proteomes" id="UP001590950">
    <property type="component" value="Unassembled WGS sequence"/>
</dbReference>
<organism evidence="8 9">
    <name type="scientific">Stereocaulon virgatum</name>
    <dbReference type="NCBI Taxonomy" id="373712"/>
    <lineage>
        <taxon>Eukaryota</taxon>
        <taxon>Fungi</taxon>
        <taxon>Dikarya</taxon>
        <taxon>Ascomycota</taxon>
        <taxon>Pezizomycotina</taxon>
        <taxon>Lecanoromycetes</taxon>
        <taxon>OSLEUM clade</taxon>
        <taxon>Lecanoromycetidae</taxon>
        <taxon>Lecanorales</taxon>
        <taxon>Lecanorineae</taxon>
        <taxon>Stereocaulaceae</taxon>
        <taxon>Stereocaulon</taxon>
    </lineage>
</organism>
<keyword evidence="3 6" id="KW-1133">Transmembrane helix</keyword>
<dbReference type="Pfam" id="PF20684">
    <property type="entry name" value="Fung_rhodopsin"/>
    <property type="match status" value="1"/>
</dbReference>
<dbReference type="EMBL" id="JBEFKJ010000023">
    <property type="protein sequence ID" value="KAL2040026.1"/>
    <property type="molecule type" value="Genomic_DNA"/>
</dbReference>
<protein>
    <recommendedName>
        <fullName evidence="7">Rhodopsin domain-containing protein</fullName>
    </recommendedName>
</protein>
<evidence type="ECO:0000256" key="6">
    <source>
        <dbReference type="SAM" id="Phobius"/>
    </source>
</evidence>
<name>A0ABR4A534_9LECA</name>
<evidence type="ECO:0000256" key="1">
    <source>
        <dbReference type="ARBA" id="ARBA00004141"/>
    </source>
</evidence>
<evidence type="ECO:0000313" key="8">
    <source>
        <dbReference type="EMBL" id="KAL2040026.1"/>
    </source>
</evidence>
<dbReference type="PANTHER" id="PTHR33048">
    <property type="entry name" value="PTH11-LIKE INTEGRAL MEMBRANE PROTEIN (AFU_ORTHOLOGUE AFUA_5G11245)"/>
    <property type="match status" value="1"/>
</dbReference>
<keyword evidence="2 6" id="KW-0812">Transmembrane</keyword>
<dbReference type="PANTHER" id="PTHR33048:SF129">
    <property type="entry name" value="INTEGRAL MEMBRANE PROTEIN-RELATED"/>
    <property type="match status" value="1"/>
</dbReference>
<comment type="subcellular location">
    <subcellularLocation>
        <location evidence="1">Membrane</location>
        <topology evidence="1">Multi-pass membrane protein</topology>
    </subcellularLocation>
</comment>
<keyword evidence="4 6" id="KW-0472">Membrane</keyword>
<sequence length="284" mass="31903">MFTKISICLFLMRIPTTKAFIRPLQAAVVGLIVSNVVLTLLWIVQCRPLEGAWDKDLTSKCFSRGQLLRIIIAQAVISVVSDFAFAAVPILILWRVQMAFKSKIGLCILMGLGVITGACCIVRTVINWQSVPKYDYTYGGIDNWFWRLFEVQLGIIAASIPTLRPGYKWLTGRVLRLRSGYSGTTTLSRRSREKGLQFENARSRTKESVNKKSSNWTEIEGDDNIALPDYCQIRKTTQVDVEREAIRDSLGVGFTPNFKSSVELDRGLARTIPDARLAHAKEVL</sequence>
<gene>
    <name evidence="8" type="ORF">N7G274_007429</name>
</gene>
<keyword evidence="9" id="KW-1185">Reference proteome</keyword>
<evidence type="ECO:0000256" key="4">
    <source>
        <dbReference type="ARBA" id="ARBA00023136"/>
    </source>
</evidence>
<evidence type="ECO:0000256" key="3">
    <source>
        <dbReference type="ARBA" id="ARBA00022989"/>
    </source>
</evidence>